<dbReference type="EMBL" id="STGW01000011">
    <property type="protein sequence ID" value="THV10092.1"/>
    <property type="molecule type" value="Genomic_DNA"/>
</dbReference>
<reference evidence="3 4" key="1">
    <citation type="journal article" date="2009" name="Int. J. Syst. Evol. Microbiol.">
        <title>Nocardioides caeni sp. nov., isolated from wastewater.</title>
        <authorList>
            <person name="Yoon J.H."/>
            <person name="Kang S.J."/>
            <person name="Park S."/>
            <person name="Kim W."/>
            <person name="Oh T.K."/>
        </authorList>
    </citation>
    <scope>NUCLEOTIDE SEQUENCE [LARGE SCALE GENOMIC DNA]</scope>
    <source>
        <strain evidence="3 4">DSM 23134</strain>
    </source>
</reference>
<name>A0A4S8N3H0_9ACTN</name>
<sequence length="219" mass="22872">MPFTVPARPPVRRLLPVAALLLVPVLAACGEDDPEETAATPTPSTPAASDPTSATVTESASTPVETEPVPVVPAACTLITGDDVAKAMGVAFEPAEQGGGATSEGDLDWQSDNCSFEAEDLVEVSVKLTFPDDFTKGDFTCPMPSDINGVVEPVDDVAGADQGWWKVSNPPNFAGNLRACTAEVLVEVELDYEDGVDYEGDPRQQAAQLAQLVLSNLQG</sequence>
<comment type="caution">
    <text evidence="3">The sequence shown here is derived from an EMBL/GenBank/DDBJ whole genome shotgun (WGS) entry which is preliminary data.</text>
</comment>
<feature type="compositionally biased region" description="Low complexity" evidence="1">
    <location>
        <begin position="37"/>
        <end position="55"/>
    </location>
</feature>
<evidence type="ECO:0008006" key="5">
    <source>
        <dbReference type="Google" id="ProtNLM"/>
    </source>
</evidence>
<evidence type="ECO:0000313" key="4">
    <source>
        <dbReference type="Proteomes" id="UP000307087"/>
    </source>
</evidence>
<evidence type="ECO:0000256" key="1">
    <source>
        <dbReference type="SAM" id="MobiDB-lite"/>
    </source>
</evidence>
<accession>A0A4S8N3H0</accession>
<gene>
    <name evidence="3" type="ORF">E9934_14860</name>
</gene>
<feature type="chain" id="PRO_5021001257" description="DUF3558 domain-containing protein" evidence="2">
    <location>
        <begin position="28"/>
        <end position="219"/>
    </location>
</feature>
<dbReference type="Proteomes" id="UP000307087">
    <property type="component" value="Unassembled WGS sequence"/>
</dbReference>
<organism evidence="3 4">
    <name type="scientific">Nocardioides caeni</name>
    <dbReference type="NCBI Taxonomy" id="574700"/>
    <lineage>
        <taxon>Bacteria</taxon>
        <taxon>Bacillati</taxon>
        <taxon>Actinomycetota</taxon>
        <taxon>Actinomycetes</taxon>
        <taxon>Propionibacteriales</taxon>
        <taxon>Nocardioidaceae</taxon>
        <taxon>Nocardioides</taxon>
    </lineage>
</organism>
<feature type="signal peptide" evidence="2">
    <location>
        <begin position="1"/>
        <end position="27"/>
    </location>
</feature>
<proteinExistence type="predicted"/>
<keyword evidence="2" id="KW-0732">Signal</keyword>
<keyword evidence="4" id="KW-1185">Reference proteome</keyword>
<evidence type="ECO:0000256" key="2">
    <source>
        <dbReference type="SAM" id="SignalP"/>
    </source>
</evidence>
<evidence type="ECO:0000313" key="3">
    <source>
        <dbReference type="EMBL" id="THV10092.1"/>
    </source>
</evidence>
<feature type="region of interest" description="Disordered" evidence="1">
    <location>
        <begin position="32"/>
        <end position="68"/>
    </location>
</feature>
<dbReference type="AlphaFoldDB" id="A0A4S8N3H0"/>
<dbReference type="OrthoDB" id="3785156at2"/>
<protein>
    <recommendedName>
        <fullName evidence="5">DUF3558 domain-containing protein</fullName>
    </recommendedName>
</protein>
<dbReference type="RefSeq" id="WP_136563685.1">
    <property type="nucleotide sequence ID" value="NZ_BAABLS010000006.1"/>
</dbReference>